<dbReference type="SUPFAM" id="SSF46689">
    <property type="entry name" value="Homeodomain-like"/>
    <property type="match status" value="1"/>
</dbReference>
<dbReference type="InterPro" id="IPR020479">
    <property type="entry name" value="HD_metazoa"/>
</dbReference>
<evidence type="ECO:0000256" key="4">
    <source>
        <dbReference type="ARBA" id="ARBA00023242"/>
    </source>
</evidence>
<dbReference type="Gene3D" id="1.10.10.60">
    <property type="entry name" value="Homeodomain-like"/>
    <property type="match status" value="1"/>
</dbReference>
<evidence type="ECO:0000313" key="8">
    <source>
        <dbReference type="EMBL" id="AAB35374.1"/>
    </source>
</evidence>
<dbReference type="GO" id="GO:0000978">
    <property type="term" value="F:RNA polymerase II cis-regulatory region sequence-specific DNA binding"/>
    <property type="evidence" value="ECO:0007669"/>
    <property type="project" value="TreeGrafter"/>
</dbReference>
<dbReference type="SMART" id="SM00389">
    <property type="entry name" value="HOX"/>
    <property type="match status" value="1"/>
</dbReference>
<keyword evidence="1" id="KW-0217">Developmental protein</keyword>
<comment type="subcellular location">
    <subcellularLocation>
        <location evidence="5 6">Nucleus</location>
    </subcellularLocation>
</comment>
<evidence type="ECO:0000256" key="1">
    <source>
        <dbReference type="ARBA" id="ARBA00022473"/>
    </source>
</evidence>
<sequence length="161" mass="18532">GADAQSLDDNKRTRTAYSRAQLLELEKEFHYDKYISRPRRVELAASLNLTECHIKIWFQNRRMKWEKFESGKITSTTGSATFYGATSATSFPEGHTSNHNDGDSMDASQQLQVNIPPQAPTGTQQFGSVLKILWGKLILIIRHTRNFWQRWIDWLNVICLS</sequence>
<dbReference type="InterPro" id="IPR001356">
    <property type="entry name" value="HD"/>
</dbReference>
<evidence type="ECO:0000259" key="7">
    <source>
        <dbReference type="PROSITE" id="PS50071"/>
    </source>
</evidence>
<dbReference type="FunFam" id="1.10.10.60:FF:000176">
    <property type="entry name" value="pancreas/duodenum homeobox protein 1"/>
    <property type="match status" value="1"/>
</dbReference>
<evidence type="ECO:0000256" key="3">
    <source>
        <dbReference type="ARBA" id="ARBA00023155"/>
    </source>
</evidence>
<evidence type="ECO:0000256" key="5">
    <source>
        <dbReference type="PROSITE-ProRule" id="PRU00108"/>
    </source>
</evidence>
<dbReference type="GO" id="GO:0005634">
    <property type="term" value="C:nucleus"/>
    <property type="evidence" value="ECO:0007669"/>
    <property type="project" value="UniProtKB-SubCell"/>
</dbReference>
<dbReference type="PRINTS" id="PR00024">
    <property type="entry name" value="HOMEOBOX"/>
</dbReference>
<feature type="DNA-binding region" description="Homeobox" evidence="5">
    <location>
        <begin position="10"/>
        <end position="69"/>
    </location>
</feature>
<keyword evidence="2 5" id="KW-0238">DNA-binding</keyword>
<feature type="domain" description="Homeobox" evidence="7">
    <location>
        <begin position="8"/>
        <end position="68"/>
    </location>
</feature>
<keyword evidence="3 5" id="KW-0371">Homeobox</keyword>
<dbReference type="AlphaFoldDB" id="Q26449"/>
<proteinExistence type="predicted"/>
<dbReference type="GO" id="GO:0048513">
    <property type="term" value="P:animal organ development"/>
    <property type="evidence" value="ECO:0007669"/>
    <property type="project" value="UniProtKB-ARBA"/>
</dbReference>
<evidence type="ECO:0000256" key="2">
    <source>
        <dbReference type="ARBA" id="ARBA00023125"/>
    </source>
</evidence>
<reference evidence="8" key="1">
    <citation type="journal article" date="1995" name="Dev. Biol.">
        <title>A novel homeobox cluster expressed in repeated structures of the midgut.</title>
        <authorList>
            <person name="Wysocka-Diller J."/>
            <person name="Aisemberg G.O."/>
            <person name="Macagno E.R."/>
        </authorList>
    </citation>
    <scope>NUCLEOTIDE SEQUENCE</scope>
</reference>
<keyword evidence="4 5" id="KW-0539">Nucleus</keyword>
<dbReference type="CDD" id="cd00086">
    <property type="entry name" value="homeodomain"/>
    <property type="match status" value="1"/>
</dbReference>
<dbReference type="EMBL" id="AH004804">
    <property type="protein sequence ID" value="AAB35374.1"/>
    <property type="molecule type" value="Genomic_DNA"/>
</dbReference>
<accession>Q26449</accession>
<protein>
    <submittedName>
        <fullName evidence="8">Lox3B protein</fullName>
    </submittedName>
</protein>
<feature type="non-terminal residue" evidence="8">
    <location>
        <position position="1"/>
    </location>
</feature>
<gene>
    <name evidence="8" type="primary">Lox3B</name>
</gene>
<dbReference type="InterPro" id="IPR009057">
    <property type="entry name" value="Homeodomain-like_sf"/>
</dbReference>
<dbReference type="GO" id="GO:0009893">
    <property type="term" value="P:positive regulation of metabolic process"/>
    <property type="evidence" value="ECO:0007669"/>
    <property type="project" value="UniProtKB-ARBA"/>
</dbReference>
<organism evidence="8">
    <name type="scientific">Hirudo medicinalis</name>
    <name type="common">Medicinal leech</name>
    <dbReference type="NCBI Taxonomy" id="6421"/>
    <lineage>
        <taxon>Eukaryota</taxon>
        <taxon>Metazoa</taxon>
        <taxon>Spiralia</taxon>
        <taxon>Lophotrochozoa</taxon>
        <taxon>Annelida</taxon>
        <taxon>Clitellata</taxon>
        <taxon>Hirudinea</taxon>
        <taxon>Hirudinida</taxon>
        <taxon>Hirudiniformes</taxon>
        <taxon>Hirudinidae</taxon>
        <taxon>Hirudo</taxon>
    </lineage>
</organism>
<name>Q26449_HIRME</name>
<dbReference type="GO" id="GO:0000981">
    <property type="term" value="F:DNA-binding transcription factor activity, RNA polymerase II-specific"/>
    <property type="evidence" value="ECO:0007669"/>
    <property type="project" value="TreeGrafter"/>
</dbReference>
<evidence type="ECO:0000256" key="6">
    <source>
        <dbReference type="RuleBase" id="RU000682"/>
    </source>
</evidence>
<dbReference type="PANTHER" id="PTHR45664:SF12">
    <property type="entry name" value="PANCREAS_DUODENUM HOMEOBOX PROTEIN 1"/>
    <property type="match status" value="1"/>
</dbReference>
<dbReference type="Pfam" id="PF00046">
    <property type="entry name" value="Homeodomain"/>
    <property type="match status" value="1"/>
</dbReference>
<dbReference type="PANTHER" id="PTHR45664">
    <property type="entry name" value="PROTEIN ZERKNUELLT 1-RELATED"/>
    <property type="match status" value="1"/>
</dbReference>
<dbReference type="PROSITE" id="PS50071">
    <property type="entry name" value="HOMEOBOX_2"/>
    <property type="match status" value="1"/>
</dbReference>